<protein>
    <submittedName>
        <fullName evidence="1">Uncharacterized protein</fullName>
    </submittedName>
</protein>
<sequence>MARATPEMVLPLQISAPHPAGKRLALYASFSVQQVHIHVGTSVESCFVLEPSGSIAETLPLGHRGLNESTVKESVLKFPE</sequence>
<reference evidence="1 2" key="1">
    <citation type="journal article" date="2019" name="Sci. Rep.">
        <title>Orb-weaving spider Araneus ventricosus genome elucidates the spidroin gene catalogue.</title>
        <authorList>
            <person name="Kono N."/>
            <person name="Nakamura H."/>
            <person name="Ohtoshi R."/>
            <person name="Moran D.A.P."/>
            <person name="Shinohara A."/>
            <person name="Yoshida Y."/>
            <person name="Fujiwara M."/>
            <person name="Mori M."/>
            <person name="Tomita M."/>
            <person name="Arakawa K."/>
        </authorList>
    </citation>
    <scope>NUCLEOTIDE SEQUENCE [LARGE SCALE GENOMIC DNA]</scope>
</reference>
<organism evidence="1 2">
    <name type="scientific">Araneus ventricosus</name>
    <name type="common">Orbweaver spider</name>
    <name type="synonym">Epeira ventricosa</name>
    <dbReference type="NCBI Taxonomy" id="182803"/>
    <lineage>
        <taxon>Eukaryota</taxon>
        <taxon>Metazoa</taxon>
        <taxon>Ecdysozoa</taxon>
        <taxon>Arthropoda</taxon>
        <taxon>Chelicerata</taxon>
        <taxon>Arachnida</taxon>
        <taxon>Araneae</taxon>
        <taxon>Araneomorphae</taxon>
        <taxon>Entelegynae</taxon>
        <taxon>Araneoidea</taxon>
        <taxon>Araneidae</taxon>
        <taxon>Araneus</taxon>
    </lineage>
</organism>
<dbReference type="EMBL" id="BGPR01000002">
    <property type="protein sequence ID" value="GBL72585.1"/>
    <property type="molecule type" value="Genomic_DNA"/>
</dbReference>
<dbReference type="AlphaFoldDB" id="A0A4Y1ZZH0"/>
<proteinExistence type="predicted"/>
<accession>A0A4Y1ZZH0</accession>
<keyword evidence="2" id="KW-1185">Reference proteome</keyword>
<gene>
    <name evidence="1" type="ORF">AVEN_127852_1</name>
</gene>
<name>A0A4Y1ZZH0_ARAVE</name>
<comment type="caution">
    <text evidence="1">The sequence shown here is derived from an EMBL/GenBank/DDBJ whole genome shotgun (WGS) entry which is preliminary data.</text>
</comment>
<evidence type="ECO:0000313" key="2">
    <source>
        <dbReference type="Proteomes" id="UP000499080"/>
    </source>
</evidence>
<evidence type="ECO:0000313" key="1">
    <source>
        <dbReference type="EMBL" id="GBL72585.1"/>
    </source>
</evidence>
<dbReference type="Proteomes" id="UP000499080">
    <property type="component" value="Unassembled WGS sequence"/>
</dbReference>